<dbReference type="RefSeq" id="WP_109942218.1">
    <property type="nucleotide sequence ID" value="NZ_CP176366.1"/>
</dbReference>
<dbReference type="PANTHER" id="PTHR33678:SF2">
    <property type="match status" value="1"/>
</dbReference>
<feature type="coiled-coil region" evidence="1">
    <location>
        <begin position="7"/>
        <end position="62"/>
    </location>
</feature>
<dbReference type="Pfam" id="PF13005">
    <property type="entry name" value="zf-IS66"/>
    <property type="match status" value="1"/>
</dbReference>
<reference evidence="5 6" key="1">
    <citation type="submission" date="2018-05" db="EMBL/GenBank/DDBJ databases">
        <title>Draft genome of Methanospirillum stamsii Pt1.</title>
        <authorList>
            <person name="Dueholm M.S."/>
            <person name="Nielsen P.H."/>
            <person name="Bakmann L.F."/>
            <person name="Otzen D.E."/>
        </authorList>
    </citation>
    <scope>NUCLEOTIDE SEQUENCE [LARGE SCALE GENOMIC DNA]</scope>
    <source>
        <strain evidence="5 6">Pt1</strain>
    </source>
</reference>
<sequence>MMNKKRSENIEKDVKELEHTIAQLKKELDKERKKRELVQRQKSELLKENKKLKKQIAQILSSAPFLAASCKTAEAGGVPSSKIFYRRKRQSEENKKKGGQPGHIGHGRERPVSNSPTIDVTLDTCPDCGTHLHEPVKGAEQRRTITDIPFPSHIVYEIQYQRYWCPNCKKFVRGEFPLPPNQQFGPAVASWIVYQRMLGLTIRKIQSSLLETYEIHMSEATILKLERWVADTLKEDYEKLKEEIIHGNNVNADETGFRIDGDNGWLWVFTSTIGSFYKVAPTRGHTVPDEVLKDFKGVLGRDAWKPYDVVECSGHQLDLLHVNRWLERAEIKHKIEPRSLLTSQPAILLRKGRPPEKFLEFVNGIREILKRAVEYTENDPPPSINDRKNAYAEFQAEIMALLDREWVDKDVIRIAKELRKREKMLLTFMLYDDVPWHNNDAERAIRQGVLHRKISGGRRTWVGADVFGVLLSIYETSKKRKERFIGIVGEKLGFSSFIEIPNNSSS</sequence>
<keyword evidence="6" id="KW-1185">Reference proteome</keyword>
<keyword evidence="1" id="KW-0175">Coiled coil</keyword>
<evidence type="ECO:0000313" key="5">
    <source>
        <dbReference type="EMBL" id="PWR70095.1"/>
    </source>
</evidence>
<dbReference type="InterPro" id="IPR024474">
    <property type="entry name" value="Znf_dom_IS66"/>
</dbReference>
<evidence type="ECO:0000259" key="4">
    <source>
        <dbReference type="Pfam" id="PF13005"/>
    </source>
</evidence>
<name>A0A2V2MV58_9EURY</name>
<dbReference type="Pfam" id="PF03050">
    <property type="entry name" value="DDE_Tnp_IS66"/>
    <property type="match status" value="1"/>
</dbReference>
<comment type="caution">
    <text evidence="5">The sequence shown here is derived from an EMBL/GenBank/DDBJ whole genome shotgun (WGS) entry which is preliminary data.</text>
</comment>
<evidence type="ECO:0000259" key="3">
    <source>
        <dbReference type="Pfam" id="PF03050"/>
    </source>
</evidence>
<dbReference type="Proteomes" id="UP000245934">
    <property type="component" value="Unassembled WGS sequence"/>
</dbReference>
<feature type="domain" description="Transposase IS66 zinc-finger binding" evidence="4">
    <location>
        <begin position="124"/>
        <end position="168"/>
    </location>
</feature>
<dbReference type="GeneID" id="97608606"/>
<protein>
    <submittedName>
        <fullName evidence="5">IS66 family transposase</fullName>
    </submittedName>
</protein>
<dbReference type="PANTHER" id="PTHR33678">
    <property type="entry name" value="BLL1576 PROTEIN"/>
    <property type="match status" value="1"/>
</dbReference>
<evidence type="ECO:0000256" key="1">
    <source>
        <dbReference type="SAM" id="Coils"/>
    </source>
</evidence>
<dbReference type="InterPro" id="IPR004291">
    <property type="entry name" value="Transposase_IS66_central"/>
</dbReference>
<feature type="domain" description="Transposase IS66 central" evidence="3">
    <location>
        <begin position="183"/>
        <end position="464"/>
    </location>
</feature>
<proteinExistence type="predicted"/>
<gene>
    <name evidence="5" type="ORF">DLD82_16410</name>
</gene>
<accession>A0A2V2MV58</accession>
<dbReference type="AlphaFoldDB" id="A0A2V2MV58"/>
<dbReference type="OrthoDB" id="136974at2157"/>
<evidence type="ECO:0000256" key="2">
    <source>
        <dbReference type="SAM" id="MobiDB-lite"/>
    </source>
</evidence>
<feature type="region of interest" description="Disordered" evidence="2">
    <location>
        <begin position="88"/>
        <end position="116"/>
    </location>
</feature>
<dbReference type="InterPro" id="IPR052344">
    <property type="entry name" value="Transposase-related"/>
</dbReference>
<organism evidence="5 6">
    <name type="scientific">Methanospirillum stamsii</name>
    <dbReference type="NCBI Taxonomy" id="1277351"/>
    <lineage>
        <taxon>Archaea</taxon>
        <taxon>Methanobacteriati</taxon>
        <taxon>Methanobacteriota</taxon>
        <taxon>Stenosarchaea group</taxon>
        <taxon>Methanomicrobia</taxon>
        <taxon>Methanomicrobiales</taxon>
        <taxon>Methanospirillaceae</taxon>
        <taxon>Methanospirillum</taxon>
    </lineage>
</organism>
<evidence type="ECO:0000313" key="6">
    <source>
        <dbReference type="Proteomes" id="UP000245934"/>
    </source>
</evidence>
<dbReference type="NCBIfam" id="NF033517">
    <property type="entry name" value="transpos_IS66"/>
    <property type="match status" value="1"/>
</dbReference>
<dbReference type="EMBL" id="QGMZ01000047">
    <property type="protein sequence ID" value="PWR70095.1"/>
    <property type="molecule type" value="Genomic_DNA"/>
</dbReference>